<dbReference type="InterPro" id="IPR036269">
    <property type="entry name" value="Rho_N_sf"/>
</dbReference>
<dbReference type="SUPFAM" id="SSF68912">
    <property type="entry name" value="Rho N-terminal domain-like"/>
    <property type="match status" value="1"/>
</dbReference>
<feature type="region of interest" description="Disordered" evidence="1">
    <location>
        <begin position="90"/>
        <end position="197"/>
    </location>
</feature>
<proteinExistence type="predicted"/>
<evidence type="ECO:0000259" key="2">
    <source>
        <dbReference type="SMART" id="SM00959"/>
    </source>
</evidence>
<evidence type="ECO:0000313" key="4">
    <source>
        <dbReference type="Proteomes" id="UP000317557"/>
    </source>
</evidence>
<dbReference type="Gene3D" id="1.10.720.10">
    <property type="match status" value="1"/>
</dbReference>
<dbReference type="RefSeq" id="WP_142455377.1">
    <property type="nucleotide sequence ID" value="NZ_FXTP01000013.1"/>
</dbReference>
<organism evidence="3 4">
    <name type="scientific">Gracilimonas mengyeensis</name>
    <dbReference type="NCBI Taxonomy" id="1302730"/>
    <lineage>
        <taxon>Bacteria</taxon>
        <taxon>Pseudomonadati</taxon>
        <taxon>Balneolota</taxon>
        <taxon>Balneolia</taxon>
        <taxon>Balneolales</taxon>
        <taxon>Balneolaceae</taxon>
        <taxon>Gracilimonas</taxon>
    </lineage>
</organism>
<reference evidence="3 4" key="1">
    <citation type="submission" date="2017-05" db="EMBL/GenBank/DDBJ databases">
        <authorList>
            <person name="Varghese N."/>
            <person name="Submissions S."/>
        </authorList>
    </citation>
    <scope>NUCLEOTIDE SEQUENCE [LARGE SCALE GENOMIC DNA]</scope>
    <source>
        <strain evidence="3 4">DSM 21985</strain>
    </source>
</reference>
<sequence length="247" mass="28349">MNYTKRELKDKNVKELRDIAKKLDHDAVTGYSDMKKSELVEAILKAQKSAAGDLDIKRLEGVIREVVRAELDRYLEDRLREFIPKFVKEKTPDKLFQPEGKNFPEKNVKEEREGKTKGEKEGKGEKEKAEKEGKAEKEKAEKEGKSEKEKAEKEGKSEKEKSEKEGKGEKEKSEHEGGFQPGNFFDPSDLNNKIGRVQASLSEQQVTLQRLEHFIKQSLRPDLNKGALRNEPDYDDNDDVDKVSEGR</sequence>
<feature type="compositionally biased region" description="Basic and acidic residues" evidence="1">
    <location>
        <begin position="102"/>
        <end position="177"/>
    </location>
</feature>
<gene>
    <name evidence="3" type="ORF">SAMN06265219_11380</name>
</gene>
<protein>
    <submittedName>
        <fullName evidence="3">Rho termination factor, N-terminal domain</fullName>
    </submittedName>
</protein>
<dbReference type="InterPro" id="IPR011112">
    <property type="entry name" value="Rho-like_N"/>
</dbReference>
<dbReference type="AlphaFoldDB" id="A0A521ERY2"/>
<dbReference type="Pfam" id="PF07498">
    <property type="entry name" value="Rho_N"/>
    <property type="match status" value="1"/>
</dbReference>
<feature type="region of interest" description="Disordered" evidence="1">
    <location>
        <begin position="215"/>
        <end position="247"/>
    </location>
</feature>
<dbReference type="GO" id="GO:0006353">
    <property type="term" value="P:DNA-templated transcription termination"/>
    <property type="evidence" value="ECO:0007669"/>
    <property type="project" value="InterPro"/>
</dbReference>
<evidence type="ECO:0000313" key="3">
    <source>
        <dbReference type="EMBL" id="SMO86689.1"/>
    </source>
</evidence>
<dbReference type="SMART" id="SM00959">
    <property type="entry name" value="Rho_N"/>
    <property type="match status" value="1"/>
</dbReference>
<dbReference type="Proteomes" id="UP000317557">
    <property type="component" value="Unassembled WGS sequence"/>
</dbReference>
<dbReference type="EMBL" id="FXTP01000013">
    <property type="protein sequence ID" value="SMO86689.1"/>
    <property type="molecule type" value="Genomic_DNA"/>
</dbReference>
<feature type="domain" description="Rho termination factor-like N-terminal" evidence="2">
    <location>
        <begin position="7"/>
        <end position="52"/>
    </location>
</feature>
<evidence type="ECO:0000256" key="1">
    <source>
        <dbReference type="SAM" id="MobiDB-lite"/>
    </source>
</evidence>
<keyword evidence="4" id="KW-1185">Reference proteome</keyword>
<name>A0A521ERY2_9BACT</name>
<accession>A0A521ERY2</accession>